<dbReference type="Pfam" id="PF07393">
    <property type="entry name" value="Sec10_HB"/>
    <property type="match status" value="1"/>
</dbReference>
<dbReference type="InterPro" id="IPR048627">
    <property type="entry name" value="Sec10_HB"/>
</dbReference>
<dbReference type="GO" id="GO:0000145">
    <property type="term" value="C:exocyst"/>
    <property type="evidence" value="ECO:0007669"/>
    <property type="project" value="TreeGrafter"/>
</dbReference>
<dbReference type="PANTHER" id="PTHR12100:SF1">
    <property type="entry name" value="RECYCLIN-1"/>
    <property type="match status" value="1"/>
</dbReference>
<dbReference type="InterPro" id="IPR001810">
    <property type="entry name" value="F-box_dom"/>
</dbReference>
<dbReference type="GO" id="GO:0006887">
    <property type="term" value="P:exocytosis"/>
    <property type="evidence" value="ECO:0007669"/>
    <property type="project" value="TreeGrafter"/>
</dbReference>
<feature type="domain" description="F-box" evidence="1">
    <location>
        <begin position="12"/>
        <end position="58"/>
    </location>
</feature>
<dbReference type="PANTHER" id="PTHR12100">
    <property type="entry name" value="SEC10"/>
    <property type="match status" value="1"/>
</dbReference>
<keyword evidence="3" id="KW-1185">Reference proteome</keyword>
<dbReference type="AlphaFoldDB" id="A0A1A0HDV4"/>
<dbReference type="STRING" id="869754.A0A1A0HDV4"/>
<protein>
    <recommendedName>
        <fullName evidence="1">F-box domain-containing protein</fullName>
    </recommendedName>
</protein>
<reference evidence="2 3" key="1">
    <citation type="submission" date="2016-05" db="EMBL/GenBank/DDBJ databases">
        <title>Comparative genomics of biotechnologically important yeasts.</title>
        <authorList>
            <consortium name="DOE Joint Genome Institute"/>
            <person name="Riley R."/>
            <person name="Haridas S."/>
            <person name="Wolfe K.H."/>
            <person name="Lopes M.R."/>
            <person name="Hittinger C.T."/>
            <person name="Goker M."/>
            <person name="Salamov A."/>
            <person name="Wisecaver J."/>
            <person name="Long T.M."/>
            <person name="Aerts A.L."/>
            <person name="Barry K."/>
            <person name="Choi C."/>
            <person name="Clum A."/>
            <person name="Coughlan A.Y."/>
            <person name="Deshpande S."/>
            <person name="Douglass A.P."/>
            <person name="Hanson S.J."/>
            <person name="Klenk H.-P."/>
            <person name="LaButti K."/>
            <person name="Lapidus A."/>
            <person name="Lindquist E."/>
            <person name="Lipzen A."/>
            <person name="Meier-kolthoff J.P."/>
            <person name="Ohm R.A."/>
            <person name="Otillar R.P."/>
            <person name="Pangilinan J."/>
            <person name="Peng Y."/>
            <person name="Rokas A."/>
            <person name="Rosa C.A."/>
            <person name="Scheuner C."/>
            <person name="Sibirny A.A."/>
            <person name="Slot J.C."/>
            <person name="Stielow J.B."/>
            <person name="Sun H."/>
            <person name="Kurtzman C.P."/>
            <person name="Blackwell M."/>
            <person name="Grigoriev I.V."/>
            <person name="Jeffries T.W."/>
        </authorList>
    </citation>
    <scope>NUCLEOTIDE SEQUENCE [LARGE SCALE GENOMIC DNA]</scope>
    <source>
        <strain evidence="2 3">NRRL YB-4993</strain>
    </source>
</reference>
<comment type="caution">
    <text evidence="2">The sequence shown here is derived from an EMBL/GenBank/DDBJ whole genome shotgun (WGS) entry which is preliminary data.</text>
</comment>
<dbReference type="SUPFAM" id="SSF81383">
    <property type="entry name" value="F-box domain"/>
    <property type="match status" value="1"/>
</dbReference>
<dbReference type="EMBL" id="LXTC01000002">
    <property type="protein sequence ID" value="OBA22186.1"/>
    <property type="molecule type" value="Genomic_DNA"/>
</dbReference>
<evidence type="ECO:0000259" key="1">
    <source>
        <dbReference type="PROSITE" id="PS50181"/>
    </source>
</evidence>
<dbReference type="RefSeq" id="XP_018712682.1">
    <property type="nucleotide sequence ID" value="XM_018858738.1"/>
</dbReference>
<name>A0A1A0HDV4_9ASCO</name>
<sequence length="808" mass="93098">MAQVLWNTDIDVYNEKVIPLSVARSISRYLEIPDLLQFSLVSKNAYKAVRDPALWVLKLRMMGVWDDGIEILNDEISDCNLEHLLNPLLCLSRIYKHPKLARFQMLKIRTCLKQYYNDLQQNVAYNHLKVFTNYHSPQDQARLLSNLLKYNSVDASGSSKNFVRQKITDILEIFENALLRELEIHYDIQDFAKTREFVGILIQLKNDQTLIDFFLQKTCFDNENIRFLNIDQFKVHDFFEATNLVQNDSERSEVEIQETSSVNEARVLEFIIELASVFNDLACVIDRIFPQDVPMMYKISEEIITNQLQDALSALTISAKRKGVYLEFIPMMYTHLTNTLVDNLVPCDNIGESYHVLIRQLVDVTYDSYVSEYMNEEKQVFKELCAARIKDWKRSLDEREAQTSEKILKHVRVQSKNDFLSNFKKAFTINGNTEELAIETSKDDVVNYSKGQANAKILAENIKSLNKVFSPELAFDVLKEARNSLERLCQFQEFSINAILLEIHSVMQEQFMETLECLGTEHLKVGFEKLLKYLKEYDPKGLTSEDTSLHGSAIGTLVIFFELIQTADMIVQMLDIFYKEEMISKGIIKNENSVLNPSLQSKKKLEGDVDKFVADGLNIGIEVLFQEIESVYLSALKISDYNPPSREIGDSPTTAARKVVMILEDNIDLLVGSADKSIIEVFQQEVCERFFQAIVKLLKRSTISVEGAVTLLFDLNLYYDFILRHVSSNKKMIYPLFQALKKVGTIYLIGGEDARAIGQIVSDLSKFNGIFSQEEIYEFVQRRQDWPLIKKHVEKVMYGLSLIDCTLM</sequence>
<dbReference type="InterPro" id="IPR036047">
    <property type="entry name" value="F-box-like_dom_sf"/>
</dbReference>
<dbReference type="Proteomes" id="UP000092555">
    <property type="component" value="Unassembled WGS sequence"/>
</dbReference>
<dbReference type="Pfam" id="PF00646">
    <property type="entry name" value="F-box"/>
    <property type="match status" value="1"/>
</dbReference>
<dbReference type="InterPro" id="IPR009976">
    <property type="entry name" value="Sec10-like"/>
</dbReference>
<dbReference type="OrthoDB" id="5554140at2759"/>
<dbReference type="PROSITE" id="PS50181">
    <property type="entry name" value="FBOX"/>
    <property type="match status" value="1"/>
</dbReference>
<organism evidence="2 3">
    <name type="scientific">Metschnikowia bicuspidata var. bicuspidata NRRL YB-4993</name>
    <dbReference type="NCBI Taxonomy" id="869754"/>
    <lineage>
        <taxon>Eukaryota</taxon>
        <taxon>Fungi</taxon>
        <taxon>Dikarya</taxon>
        <taxon>Ascomycota</taxon>
        <taxon>Saccharomycotina</taxon>
        <taxon>Pichiomycetes</taxon>
        <taxon>Metschnikowiaceae</taxon>
        <taxon>Metschnikowia</taxon>
    </lineage>
</organism>
<dbReference type="SMART" id="SM00256">
    <property type="entry name" value="FBOX"/>
    <property type="match status" value="1"/>
</dbReference>
<dbReference type="GO" id="GO:0006893">
    <property type="term" value="P:Golgi to plasma membrane transport"/>
    <property type="evidence" value="ECO:0007669"/>
    <property type="project" value="TreeGrafter"/>
</dbReference>
<evidence type="ECO:0000313" key="3">
    <source>
        <dbReference type="Proteomes" id="UP000092555"/>
    </source>
</evidence>
<dbReference type="GeneID" id="30031714"/>
<accession>A0A1A0HDV4</accession>
<proteinExistence type="predicted"/>
<gene>
    <name evidence="2" type="ORF">METBIDRAFT_77647</name>
</gene>
<evidence type="ECO:0000313" key="2">
    <source>
        <dbReference type="EMBL" id="OBA22186.1"/>
    </source>
</evidence>